<dbReference type="InterPro" id="IPR053134">
    <property type="entry name" value="RNA-dir_DNA_polymerase"/>
</dbReference>
<dbReference type="PANTHER" id="PTHR24559:SF444">
    <property type="entry name" value="REVERSE TRANSCRIPTASE DOMAIN-CONTAINING PROTEIN"/>
    <property type="match status" value="1"/>
</dbReference>
<comment type="caution">
    <text evidence="1">The sequence shown here is derived from an EMBL/GenBank/DDBJ whole genome shotgun (WGS) entry which is preliminary data.</text>
</comment>
<organism evidence="1 2">
    <name type="scientific">Phytophthora megakarya</name>
    <dbReference type="NCBI Taxonomy" id="4795"/>
    <lineage>
        <taxon>Eukaryota</taxon>
        <taxon>Sar</taxon>
        <taxon>Stramenopiles</taxon>
        <taxon>Oomycota</taxon>
        <taxon>Peronosporomycetes</taxon>
        <taxon>Peronosporales</taxon>
        <taxon>Peronosporaceae</taxon>
        <taxon>Phytophthora</taxon>
    </lineage>
</organism>
<evidence type="ECO:0000313" key="1">
    <source>
        <dbReference type="EMBL" id="OWZ21951.1"/>
    </source>
</evidence>
<dbReference type="PANTHER" id="PTHR24559">
    <property type="entry name" value="TRANSPOSON TY3-I GAG-POL POLYPROTEIN"/>
    <property type="match status" value="1"/>
</dbReference>
<dbReference type="InterPro" id="IPR043128">
    <property type="entry name" value="Rev_trsase/Diguanyl_cyclase"/>
</dbReference>
<name>A0A225WWF3_9STRA</name>
<reference evidence="2" key="1">
    <citation type="submission" date="2017-03" db="EMBL/GenBank/DDBJ databases">
        <title>Phytopthora megakarya and P. palmivora, two closely related causual agents of cacao black pod achieved similar genome size and gene model numbers by different mechanisms.</title>
        <authorList>
            <person name="Ali S."/>
            <person name="Shao J."/>
            <person name="Larry D.J."/>
            <person name="Kronmiller B."/>
            <person name="Shen D."/>
            <person name="Strem M.D."/>
            <person name="Melnick R.L."/>
            <person name="Guiltinan M.J."/>
            <person name="Tyler B.M."/>
            <person name="Meinhardt L.W."/>
            <person name="Bailey B.A."/>
        </authorList>
    </citation>
    <scope>NUCLEOTIDE SEQUENCE [LARGE SCALE GENOMIC DNA]</scope>
    <source>
        <strain evidence="2">zdho120</strain>
    </source>
</reference>
<dbReference type="Gene3D" id="3.30.70.270">
    <property type="match status" value="1"/>
</dbReference>
<dbReference type="AlphaFoldDB" id="A0A225WWF3"/>
<dbReference type="SUPFAM" id="SSF56672">
    <property type="entry name" value="DNA/RNA polymerases"/>
    <property type="match status" value="1"/>
</dbReference>
<dbReference type="InterPro" id="IPR043502">
    <property type="entry name" value="DNA/RNA_pol_sf"/>
</dbReference>
<accession>A0A225WWF3</accession>
<proteinExistence type="predicted"/>
<dbReference type="EMBL" id="NBNE01000174">
    <property type="protein sequence ID" value="OWZ21951.1"/>
    <property type="molecule type" value="Genomic_DNA"/>
</dbReference>
<gene>
    <name evidence="1" type="ORF">PHMEG_0003406</name>
</gene>
<keyword evidence="2" id="KW-1185">Reference proteome</keyword>
<dbReference type="STRING" id="4795.A0A225WWF3"/>
<protein>
    <submittedName>
        <fullName evidence="1">Transposable element</fullName>
    </submittedName>
</protein>
<dbReference type="Proteomes" id="UP000198211">
    <property type="component" value="Unassembled WGS sequence"/>
</dbReference>
<sequence length="85" mass="9660">MVKAFNNVTRKYVYALPRIDETHDALGGALQFIHLIFERDNGSCDESQTEDSVHNQGWVVPVVRMPFGLTNAPSTFQFMMNSVLR</sequence>
<evidence type="ECO:0000313" key="2">
    <source>
        <dbReference type="Proteomes" id="UP000198211"/>
    </source>
</evidence>